<dbReference type="Pfam" id="PF00151">
    <property type="entry name" value="Lipase"/>
    <property type="match status" value="2"/>
</dbReference>
<evidence type="ECO:0000256" key="1">
    <source>
        <dbReference type="ARBA" id="ARBA00004613"/>
    </source>
</evidence>
<feature type="domain" description="Lipase" evidence="6">
    <location>
        <begin position="813"/>
        <end position="961"/>
    </location>
</feature>
<evidence type="ECO:0000256" key="5">
    <source>
        <dbReference type="SAM" id="Phobius"/>
    </source>
</evidence>
<dbReference type="Proteomes" id="UP000098205">
    <property type="component" value="Segment"/>
</dbReference>
<dbReference type="RefSeq" id="YP_009047115.1">
    <property type="nucleotide sequence ID" value="NC_024474.1"/>
</dbReference>
<feature type="compositionally biased region" description="Basic and acidic residues" evidence="4">
    <location>
        <begin position="745"/>
        <end position="756"/>
    </location>
</feature>
<dbReference type="Gene3D" id="3.40.50.1820">
    <property type="entry name" value="alpha/beta hydrolase"/>
    <property type="match status" value="2"/>
</dbReference>
<dbReference type="EMBL" id="FN824512">
    <property type="protein sequence ID" value="CDO33916.1"/>
    <property type="molecule type" value="Genomic_DNA"/>
</dbReference>
<dbReference type="PANTHER" id="PTHR11610:SF173">
    <property type="entry name" value="LIPASE DOMAIN-CONTAINING PROTEIN-RELATED"/>
    <property type="match status" value="1"/>
</dbReference>
<feature type="region of interest" description="Disordered" evidence="4">
    <location>
        <begin position="1383"/>
        <end position="1460"/>
    </location>
</feature>
<dbReference type="KEGG" id="vg:19831548"/>
<feature type="transmembrane region" description="Helical" evidence="5">
    <location>
        <begin position="84"/>
        <end position="105"/>
    </location>
</feature>
<reference evidence="7 8" key="2">
    <citation type="journal article" date="2010" name="J. Virol. Methods">
        <title>Classification of fowl adenoviruses by use of phylogenetic analysis and high-resolution melting-curve analysis of the hexon L1 gene region.</title>
        <authorList>
            <person name="Marek A."/>
            <person name="Gunes A."/>
            <person name="Schulz E."/>
            <person name="Hess M."/>
        </authorList>
    </citation>
    <scope>NUCLEOTIDE SEQUENCE [LARGE SCALE GENOMIC DNA]</scope>
    <source>
        <strain evidence="7 8">IDA4</strain>
    </source>
</reference>
<evidence type="ECO:0000313" key="8">
    <source>
        <dbReference type="Proteomes" id="UP000098205"/>
    </source>
</evidence>
<dbReference type="GO" id="GO:0016042">
    <property type="term" value="P:lipid catabolic process"/>
    <property type="evidence" value="ECO:0007669"/>
    <property type="project" value="TreeGrafter"/>
</dbReference>
<feature type="region of interest" description="Disordered" evidence="4">
    <location>
        <begin position="735"/>
        <end position="765"/>
    </location>
</feature>
<keyword evidence="5" id="KW-0812">Transmembrane</keyword>
<comment type="similarity">
    <text evidence="2">Belongs to the AB hydrolase superfamily. Lipase family.</text>
</comment>
<feature type="transmembrane region" description="Helical" evidence="5">
    <location>
        <begin position="57"/>
        <end position="77"/>
    </location>
</feature>
<keyword evidence="3" id="KW-0964">Secreted</keyword>
<keyword evidence="5" id="KW-0472">Membrane</keyword>
<feature type="transmembrane region" description="Helical" evidence="5">
    <location>
        <begin position="1488"/>
        <end position="1510"/>
    </location>
</feature>
<keyword evidence="5" id="KW-1133">Transmembrane helix</keyword>
<name>X5LU21_9ADEN</name>
<dbReference type="InterPro" id="IPR029058">
    <property type="entry name" value="AB_hydrolase_fold"/>
</dbReference>
<dbReference type="GO" id="GO:0005615">
    <property type="term" value="C:extracellular space"/>
    <property type="evidence" value="ECO:0007669"/>
    <property type="project" value="TreeGrafter"/>
</dbReference>
<feature type="compositionally biased region" description="Low complexity" evidence="4">
    <location>
        <begin position="1383"/>
        <end position="1451"/>
    </location>
</feature>
<evidence type="ECO:0000256" key="2">
    <source>
        <dbReference type="ARBA" id="ARBA00010701"/>
    </source>
</evidence>
<evidence type="ECO:0000259" key="6">
    <source>
        <dbReference type="Pfam" id="PF00151"/>
    </source>
</evidence>
<organism evidence="7 8">
    <name type="scientific">Pigeon adenovirus 1</name>
    <dbReference type="NCBI Taxonomy" id="764030"/>
    <lineage>
        <taxon>Viruses</taxon>
        <taxon>Varidnaviria</taxon>
        <taxon>Bamfordvirae</taxon>
        <taxon>Preplasmiviricota</taxon>
        <taxon>Polisuviricotina</taxon>
        <taxon>Pharingeaviricetes</taxon>
        <taxon>Rowavirales</taxon>
        <taxon>Adenoviridae</taxon>
        <taxon>Aviadenovirus</taxon>
        <taxon>Aviadenovirus columbae</taxon>
        <taxon>Pigeon aviadenovirus A</taxon>
    </lineage>
</organism>
<protein>
    <submittedName>
        <fullName evidence="7">Protein ORF19</fullName>
    </submittedName>
</protein>
<comment type="subcellular location">
    <subcellularLocation>
        <location evidence="1">Secreted</location>
    </subcellularLocation>
</comment>
<evidence type="ECO:0000256" key="3">
    <source>
        <dbReference type="ARBA" id="ARBA00022525"/>
    </source>
</evidence>
<sequence length="1571" mass="178448">MFNGNKETLGSTSRGWTLQQVIRLRTSRESRTQLAAWNRRATEFSPSERTLLRMNRLLLAATIVSLTVRKILFFVLVYRSRFRVCFCFTVCLSVAVFYSLFATAVRERVKFFAACISRSSARRVSRNELVSTSVATRMCTVRWVHYNVFNFWGGINYWSVGDETWTWMLQTLKFHSRVTPDTTVLLLDWKKQVASVPVWMLRNFWGFAPDHAGRFTVSLAFLSRFPRDSRFHCVGYSMGAHACAALCRQLYHGLGKKCQRIVALDPVEVLPGERRDTGHELTVRDADYVAVISSSFGMGYTSPRAHDFIVANLGASRHEACTGVYPEWWGTICAWSYWNERVCQYFHLEFSSFVRCSHMASLFTFLSSLDTRRPLALVNHHNKMWLSSWSGYSTTKDYTHNYGCREPGIYLTRLNYDADMRSARVLVLATRHGYGYLWNKDPFQQKTIPDGIRLRFYETFEADGGNVYVYTKPGAQLVYVRLYHPTANNNRKQCAMTGFTVYDGTCKWYKKYWPSGDTAYHCTFTRGQFFPDYRNQLNISAPLVGNCNYSELPVEVRQTTVPPTTTTTTTTTTLIETPEVFNENVTEDSITTTQPTTTTSLLPTPTPPPEEHFGILPPRPGTCLPAYVFHIRQPSIRLDDVVTETEHFLDLKSDLEKVKPFELIRLMIAKNNNRYTAVTYFDVCPHSPSVPVEVSASRVTRDVKVKFLHEGFYDLYFDFEFFQLRSTVVARHNSSLQHSGRRARREVVRPPQEKNQKAGPPFNPMSAAELETVGSAEYFYWNETKGRGEFVRFVDENGVYDKMKQHGVFDDGRDRELVLLIHGWHAVQSSEDMFRRVTRYHQRMTPKTAVLFVKWERRGANWVELGNAAHYAIKLSLPHLLKDLNDTKLHCVGHSLGGHACGSVCREYRTLRNNTRQCERIVSLDPASVPFKHNSPYPHLIKNRISRYDAKYVVAFLTNRNLMGLADLVGDEYVTVNIYGHSSEGCPAVGKWWGTICGESLYNKKVYCEYMDVRTMFNSWIIPHTRDSCSHMMAPIYFMRLLDARVAAPLLSIPSHPPEYPDPFLTSWNSYATSRDYRYATYFQDKTMWYSAYFDPDSLTPADMLRIVLVGGTDCRIHRCAHKEKYNDGANHHVVCFMPAGFYDKREVVFMTCDRGVRILYAHLYKGQSYLGNPSAWKQGEQQTPMTVLGERKLVCVPTNGGRGAYQTRCQGTPHIPGTARWTAQYRSQLNVTSKWIDVPPKSGCLPYNASWADLNSTTPTVFSNRVGEWFNFTVYHFRGWYGWEQLFQTVYWNETHTKPIVLTTFWDQCTTLEQLNFTLNVDARRYYVKFFTPGSHTFEVYFETYKKRYIFNVTALPTEAPTTPTTTTSTLATTTTTTITTTTTTTTVSPTSTSLASSTTVRSSATSSATSSPTTQSTTPPTTVSSTTSSATTTETVAASTPETTTETTTGTGVGGPEPQVQLLSLQEVGSGGDGGPVASRVQPAGAVTVLVLILMVSALVLVVVVWLMKGRHCPWRPRYPELPASLRIPLNRGWYGRGDPVDDVVMEVCEVCTVDGEEDEVAGSRSKSS</sequence>
<dbReference type="GO" id="GO:0016298">
    <property type="term" value="F:lipase activity"/>
    <property type="evidence" value="ECO:0007669"/>
    <property type="project" value="InterPro"/>
</dbReference>
<dbReference type="PANTHER" id="PTHR11610">
    <property type="entry name" value="LIPASE"/>
    <property type="match status" value="1"/>
</dbReference>
<dbReference type="InterPro" id="IPR013818">
    <property type="entry name" value="Lipase"/>
</dbReference>
<reference evidence="7 8" key="1">
    <citation type="journal article" date="1998" name="Avian Pathol.">
        <title>Growth analysis of adenoviruses isolated from pigeons in chicken cells and serological characterization of the isolates.</title>
        <authorList>
            <person name="Hess M."/>
            <person name="Prusas C."/>
            <person name="Monreal G."/>
        </authorList>
    </citation>
    <scope>NUCLEOTIDE SEQUENCE [LARGE SCALE GENOMIC DNA]</scope>
    <source>
        <strain evidence="7 8">IDA4</strain>
    </source>
</reference>
<dbReference type="SUPFAM" id="SSF53474">
    <property type="entry name" value="alpha/beta-Hydrolases"/>
    <property type="match status" value="2"/>
</dbReference>
<evidence type="ECO:0000256" key="4">
    <source>
        <dbReference type="SAM" id="MobiDB-lite"/>
    </source>
</evidence>
<proteinExistence type="inferred from homology"/>
<keyword evidence="8" id="KW-1185">Reference proteome</keyword>
<reference evidence="7 8" key="3">
    <citation type="journal article" date="2014" name="Virology">
        <title>Complete genome sequences of pigeon adenovirus 1 and duck adenovirus 2 extend the number of species within the genus Aviadenovirus.</title>
        <authorList>
            <person name="Marek A."/>
            <person name="Kajan G.L."/>
            <person name="Kosiol C."/>
            <person name="Harrach B."/>
            <person name="Schlotterer C."/>
            <person name="Hess M."/>
        </authorList>
    </citation>
    <scope>NUCLEOTIDE SEQUENCE [LARGE SCALE GENOMIC DNA]</scope>
    <source>
        <strain evidence="7 8">IDA4</strain>
    </source>
</reference>
<dbReference type="GeneID" id="19831548"/>
<gene>
    <name evidence="7" type="primary">ORF19</name>
</gene>
<feature type="domain" description="Lipase" evidence="6">
    <location>
        <begin position="161"/>
        <end position="417"/>
    </location>
</feature>
<evidence type="ECO:0000313" key="7">
    <source>
        <dbReference type="EMBL" id="CDO33916.1"/>
    </source>
</evidence>
<dbReference type="InterPro" id="IPR000734">
    <property type="entry name" value="TAG_lipase"/>
</dbReference>
<accession>X5LU21</accession>